<keyword evidence="4" id="KW-0949">S-adenosyl-L-methionine</keyword>
<evidence type="ECO:0000256" key="8">
    <source>
        <dbReference type="SAM" id="MobiDB-lite"/>
    </source>
</evidence>
<reference evidence="10" key="1">
    <citation type="submission" date="2021-01" db="UniProtKB">
        <authorList>
            <consortium name="EnsemblPlants"/>
        </authorList>
    </citation>
    <scope>IDENTIFICATION</scope>
</reference>
<comment type="subcellular location">
    <subcellularLocation>
        <location evidence="1">Nucleus</location>
    </subcellularLocation>
</comment>
<dbReference type="Gramene" id="Kaladp0024s0534.1.v1.1">
    <property type="protein sequence ID" value="Kaladp0024s0534.1.v1.1"/>
    <property type="gene ID" value="Kaladp0024s0534.v1.1"/>
</dbReference>
<sequence length="773" mass="86027">MWGNWIYAFAFELRCSPILMVGGSKVLHFSPKFCPLVIVMPILSLPAKSYFVPLPPLLPILCLKMAAGHISFVAGVDMGNDPDFSDDSSLDGELEAEIVAKNEPLDMEFQSHPIYSRHTLENGSSSSGSNARSSLIGMGFSPSLVDKVIEEKGDSDVDLLLEALFASASIPEQKSDSSDSLDDLFDERDDASNTVLPDIHPKEEPDLLYGAVEEKKATLLSMDFTLPEVEFAVDKLGGEAPVHELVDFIFAARVAETSDIAPEDTVKCEEETTEETNVESLYQTMDKTLRLLEMGFSENEVSAAIDKFGSEMPISELAESIFSGQISNCNDTMSKLPTSNDGIGLRYENGHGSNGLGSPNHMKRSSAYPLTVKKEEPFDDFPSTGIDLDGDRKGKRVKQEDDFHVPSSPSDPSWMRTKINSRVPNRFQRPGPPCLMKSTSGSSLNKVVLNSPYFVYGNVVDLSSDSWEKVSKFLYAIHPEFANTQLFSALKRKEGYVHNLPTDNRLHLVPKSPVNIQEAIPETKRWWPSWDTRKQLTNISCETSGVYELCDRLGKTLINSYGVPSPAQQMEILRQCHELGLVWFGQNKLGPLEPEHLERILGYPLRHTQAAEWSLAERLQALKYCFQVDTLAYHLSVMRPLFPDGMVVLSIFSGIGGTEIALHRLGIPLKGVVSVETCPTKRKILNKWWHDTDQTGALVQIEGIEKLTTTRLEVLWEMLGGFDLVVCQNPCTNSAKGVRMCANGESLGAFDFSLFYEFVRVIQRVRSMLERRS</sequence>
<dbReference type="EnsemblPlants" id="Kaladp0024s0534.1.v1.1">
    <property type="protein sequence ID" value="Kaladp0024s0534.1.v1.1"/>
    <property type="gene ID" value="Kaladp0024s0534.v1.1"/>
</dbReference>
<dbReference type="GO" id="GO:0080188">
    <property type="term" value="P:gene silencing by siRNA-directed DNA methylation"/>
    <property type="evidence" value="ECO:0007669"/>
    <property type="project" value="EnsemblPlants"/>
</dbReference>
<dbReference type="PANTHER" id="PTHR23068">
    <property type="entry name" value="DNA CYTOSINE-5- -METHYLTRANSFERASE 3-RELATED"/>
    <property type="match status" value="1"/>
</dbReference>
<dbReference type="OMA" id="HQCKLAN"/>
<evidence type="ECO:0000259" key="9">
    <source>
        <dbReference type="PROSITE" id="PS51680"/>
    </source>
</evidence>
<proteinExistence type="predicted"/>
<dbReference type="InterPro" id="IPR030380">
    <property type="entry name" value="SAM_MeTfrase_DRM"/>
</dbReference>
<evidence type="ECO:0000256" key="1">
    <source>
        <dbReference type="ARBA" id="ARBA00004123"/>
    </source>
</evidence>
<keyword evidence="2" id="KW-0489">Methyltransferase</keyword>
<dbReference type="GO" id="GO:0032259">
    <property type="term" value="P:methylation"/>
    <property type="evidence" value="ECO:0007669"/>
    <property type="project" value="UniProtKB-KW"/>
</dbReference>
<keyword evidence="7" id="KW-0539">Nucleus</keyword>
<dbReference type="GO" id="GO:0005634">
    <property type="term" value="C:nucleus"/>
    <property type="evidence" value="ECO:0007669"/>
    <property type="project" value="UniProtKB-SubCell"/>
</dbReference>
<keyword evidence="11" id="KW-1185">Reference proteome</keyword>
<dbReference type="Proteomes" id="UP000594263">
    <property type="component" value="Unplaced"/>
</dbReference>
<dbReference type="GO" id="GO:0003677">
    <property type="term" value="F:DNA binding"/>
    <property type="evidence" value="ECO:0007669"/>
    <property type="project" value="UniProtKB-KW"/>
</dbReference>
<name>A0A7N0T7M3_KALFE</name>
<keyword evidence="5" id="KW-0677">Repeat</keyword>
<feature type="region of interest" description="Disordered" evidence="8">
    <location>
        <begin position="379"/>
        <end position="415"/>
    </location>
</feature>
<dbReference type="AlphaFoldDB" id="A0A7N0T7M3"/>
<dbReference type="Gene3D" id="3.40.50.150">
    <property type="entry name" value="Vaccinia Virus protein VP39"/>
    <property type="match status" value="1"/>
</dbReference>
<dbReference type="PROSITE" id="PS51680">
    <property type="entry name" value="SAM_MT_DRM"/>
    <property type="match status" value="1"/>
</dbReference>
<keyword evidence="3" id="KW-0808">Transferase</keyword>
<evidence type="ECO:0000256" key="5">
    <source>
        <dbReference type="ARBA" id="ARBA00022737"/>
    </source>
</evidence>
<feature type="domain" description="SAM-dependent MTase DRM-type" evidence="9">
    <location>
        <begin position="440"/>
        <end position="772"/>
    </location>
</feature>
<evidence type="ECO:0000313" key="11">
    <source>
        <dbReference type="Proteomes" id="UP000594263"/>
    </source>
</evidence>
<dbReference type="InterPro" id="IPR050390">
    <property type="entry name" value="C5-Methyltransferase"/>
</dbReference>
<evidence type="ECO:0000256" key="6">
    <source>
        <dbReference type="ARBA" id="ARBA00023125"/>
    </source>
</evidence>
<dbReference type="GO" id="GO:0008168">
    <property type="term" value="F:methyltransferase activity"/>
    <property type="evidence" value="ECO:0007669"/>
    <property type="project" value="UniProtKB-KW"/>
</dbReference>
<organism evidence="10 11">
    <name type="scientific">Kalanchoe fedtschenkoi</name>
    <name type="common">Lavender scallops</name>
    <name type="synonym">South American air plant</name>
    <dbReference type="NCBI Taxonomy" id="63787"/>
    <lineage>
        <taxon>Eukaryota</taxon>
        <taxon>Viridiplantae</taxon>
        <taxon>Streptophyta</taxon>
        <taxon>Embryophyta</taxon>
        <taxon>Tracheophyta</taxon>
        <taxon>Spermatophyta</taxon>
        <taxon>Magnoliopsida</taxon>
        <taxon>eudicotyledons</taxon>
        <taxon>Gunneridae</taxon>
        <taxon>Pentapetalae</taxon>
        <taxon>Saxifragales</taxon>
        <taxon>Crassulaceae</taxon>
        <taxon>Kalanchoe</taxon>
    </lineage>
</organism>
<evidence type="ECO:0000313" key="10">
    <source>
        <dbReference type="EnsemblPlants" id="Kaladp0024s0534.1.v1.1"/>
    </source>
</evidence>
<evidence type="ECO:0000256" key="4">
    <source>
        <dbReference type="ARBA" id="ARBA00022691"/>
    </source>
</evidence>
<dbReference type="SUPFAM" id="SSF53335">
    <property type="entry name" value="S-adenosyl-L-methionine-dependent methyltransferases"/>
    <property type="match status" value="2"/>
</dbReference>
<protein>
    <recommendedName>
        <fullName evidence="9">SAM-dependent MTase DRM-type domain-containing protein</fullName>
    </recommendedName>
</protein>
<evidence type="ECO:0000256" key="3">
    <source>
        <dbReference type="ARBA" id="ARBA00022679"/>
    </source>
</evidence>
<dbReference type="PANTHER" id="PTHR23068:SF11">
    <property type="entry name" value="INACTIVE DNA (CYTOSINE-5)-METHYLTRANSFERASE DRM3-RELATED"/>
    <property type="match status" value="1"/>
</dbReference>
<evidence type="ECO:0000256" key="2">
    <source>
        <dbReference type="ARBA" id="ARBA00022603"/>
    </source>
</evidence>
<keyword evidence="6" id="KW-0238">DNA-binding</keyword>
<accession>A0A7N0T7M3</accession>
<evidence type="ECO:0000256" key="7">
    <source>
        <dbReference type="ARBA" id="ARBA00023242"/>
    </source>
</evidence>
<dbReference type="InterPro" id="IPR029063">
    <property type="entry name" value="SAM-dependent_MTases_sf"/>
</dbReference>
<feature type="compositionally biased region" description="Basic and acidic residues" evidence="8">
    <location>
        <begin position="389"/>
        <end position="404"/>
    </location>
</feature>